<dbReference type="PANTHER" id="PTHR10775:SF188">
    <property type="entry name" value="TRANSPOSASE-ASSOCIATED DOMAIN-CONTAINING PROTEIN"/>
    <property type="match status" value="1"/>
</dbReference>
<dbReference type="Pfam" id="PF13963">
    <property type="entry name" value="Transpos_assoc"/>
    <property type="match status" value="1"/>
</dbReference>
<name>A0AAW2VWR9_9LAMI</name>
<organism evidence="2">
    <name type="scientific">Sesamum latifolium</name>
    <dbReference type="NCBI Taxonomy" id="2727402"/>
    <lineage>
        <taxon>Eukaryota</taxon>
        <taxon>Viridiplantae</taxon>
        <taxon>Streptophyta</taxon>
        <taxon>Embryophyta</taxon>
        <taxon>Tracheophyta</taxon>
        <taxon>Spermatophyta</taxon>
        <taxon>Magnoliopsida</taxon>
        <taxon>eudicotyledons</taxon>
        <taxon>Gunneridae</taxon>
        <taxon>Pentapetalae</taxon>
        <taxon>asterids</taxon>
        <taxon>lamiids</taxon>
        <taxon>Lamiales</taxon>
        <taxon>Pedaliaceae</taxon>
        <taxon>Sesamum</taxon>
    </lineage>
</organism>
<feature type="domain" description="Transposase-associated" evidence="1">
    <location>
        <begin position="13"/>
        <end position="78"/>
    </location>
</feature>
<gene>
    <name evidence="2" type="ORF">Slati_2676700</name>
</gene>
<protein>
    <recommendedName>
        <fullName evidence="1">Transposase-associated domain-containing protein</fullName>
    </recommendedName>
</protein>
<dbReference type="InterPro" id="IPR029480">
    <property type="entry name" value="Transpos_assoc"/>
</dbReference>
<proteinExistence type="predicted"/>
<reference evidence="2" key="1">
    <citation type="submission" date="2020-06" db="EMBL/GenBank/DDBJ databases">
        <authorList>
            <person name="Li T."/>
            <person name="Hu X."/>
            <person name="Zhang T."/>
            <person name="Song X."/>
            <person name="Zhang H."/>
            <person name="Dai N."/>
            <person name="Sheng W."/>
            <person name="Hou X."/>
            <person name="Wei L."/>
        </authorList>
    </citation>
    <scope>NUCLEOTIDE SEQUENCE</scope>
    <source>
        <strain evidence="2">KEN1</strain>
        <tissue evidence="2">Leaf</tissue>
    </source>
</reference>
<dbReference type="EMBL" id="JACGWN010000009">
    <property type="protein sequence ID" value="KAL0433424.1"/>
    <property type="molecule type" value="Genomic_DNA"/>
</dbReference>
<evidence type="ECO:0000259" key="1">
    <source>
        <dbReference type="Pfam" id="PF13963"/>
    </source>
</evidence>
<sequence>MYEKYLPGNLLIWQEFEDGVREFVNWAKDQKIYMNGEKIRCPCRKCRNRVFKTTDEVMFDICMKGFMEGYYNWTAHGEAQVIEYYDDPPAPVSVETPVAPNVATHWGDVEQMNWDQRMVYDAAGPHFFSAHPNPEPVGACSSFSTDGTEASPSSYSYDVSRLSDRFFDVVRAADQSLYNGCDESQLSAVARLVNIKAENNMSERCYDQVSQWASDLLPRDHTLPPDYYNTKKLIQDLGLPIEKIHACKNGCMLYWKDDIGLEYCKFCGDLRYKPTMDRNPQSKKSPYAVFRYLPLIPRLQRLYASPAMAKYMTWHACHQTEEGSMCHPSDTEAWRHFDKSYPDFTVEPRNVRLALCTNGFAPHGQYGCTYSCWPVILTPYNFPPGICMKPEYMFLTMAIPSPSNPKRCIDIYLEPLIKELLQLWHTGVLTHDHATNQAFMMRAALRWTINDLPAYGMASGWSTTGIMGCPVCMEDTQAFRLQYGRKACYFDYHRQFLPHDHPYRRNKRSFTKNQQERKIARPRLTGDEIRRRVEQYVRQLKNF</sequence>
<dbReference type="AlphaFoldDB" id="A0AAW2VWR9"/>
<dbReference type="InterPro" id="IPR004242">
    <property type="entry name" value="Transposase_21"/>
</dbReference>
<reference evidence="2" key="2">
    <citation type="journal article" date="2024" name="Plant">
        <title>Genomic evolution and insights into agronomic trait innovations of Sesamum species.</title>
        <authorList>
            <person name="Miao H."/>
            <person name="Wang L."/>
            <person name="Qu L."/>
            <person name="Liu H."/>
            <person name="Sun Y."/>
            <person name="Le M."/>
            <person name="Wang Q."/>
            <person name="Wei S."/>
            <person name="Zheng Y."/>
            <person name="Lin W."/>
            <person name="Duan Y."/>
            <person name="Cao H."/>
            <person name="Xiong S."/>
            <person name="Wang X."/>
            <person name="Wei L."/>
            <person name="Li C."/>
            <person name="Ma Q."/>
            <person name="Ju M."/>
            <person name="Zhao R."/>
            <person name="Li G."/>
            <person name="Mu C."/>
            <person name="Tian Q."/>
            <person name="Mei H."/>
            <person name="Zhang T."/>
            <person name="Gao T."/>
            <person name="Zhang H."/>
        </authorList>
    </citation>
    <scope>NUCLEOTIDE SEQUENCE</scope>
    <source>
        <strain evidence="2">KEN1</strain>
    </source>
</reference>
<dbReference type="PANTHER" id="PTHR10775">
    <property type="entry name" value="OS08G0208400 PROTEIN"/>
    <property type="match status" value="1"/>
</dbReference>
<accession>A0AAW2VWR9</accession>
<comment type="caution">
    <text evidence="2">The sequence shown here is derived from an EMBL/GenBank/DDBJ whole genome shotgun (WGS) entry which is preliminary data.</text>
</comment>
<evidence type="ECO:0000313" key="2">
    <source>
        <dbReference type="EMBL" id="KAL0433424.1"/>
    </source>
</evidence>
<dbReference type="Pfam" id="PF02992">
    <property type="entry name" value="Transposase_21"/>
    <property type="match status" value="1"/>
</dbReference>